<evidence type="ECO:0000313" key="1">
    <source>
        <dbReference type="EMBL" id="QPT38574.1"/>
    </source>
</evidence>
<dbReference type="AlphaFoldDB" id="A0A7T3BPE4"/>
<name>A0A7T3BPE4_NEICI</name>
<keyword evidence="2" id="KW-1185">Reference proteome</keyword>
<gene>
    <name evidence="1" type="ORF">I6G28_03290</name>
</gene>
<accession>A0A7T3BPE4</accession>
<proteinExistence type="predicted"/>
<protein>
    <submittedName>
        <fullName evidence="1">Uncharacterized protein</fullName>
    </submittedName>
</protein>
<sequence>MKNVSLLSLFEGVGSFGSFEESFEYKQPLKVVGRDGGLEEVRQNMIEQLIKHLMELTAHFDIEGILHEKVKDCALSLIRAALNTARVSETAKKVIGRYKKGWQTEKQGIRLRQGFLSEEDEQRWQEMADKSIEEEQNRLEYFYCYPTHGRSGKAQTLIRRIYQITRYFLNIDITAYKISWQIRLYDILKPLAGLDDYPDKQTFRKYLKPEARQNIDKWLNQCQAEKQNRVNHPIEERTRHTALN</sequence>
<evidence type="ECO:0000313" key="2">
    <source>
        <dbReference type="Proteomes" id="UP000594865"/>
    </source>
</evidence>
<reference evidence="1 2" key="1">
    <citation type="submission" date="2020-12" db="EMBL/GenBank/DDBJ databases">
        <title>FDA dAtabase for Regulatory Grade micrObial Sequences (FDA-ARGOS): Supporting development and validation of Infectious Disease Dx tests.</title>
        <authorList>
            <person name="Sproer C."/>
            <person name="Gronow S."/>
            <person name="Severitt S."/>
            <person name="Schroder I."/>
            <person name="Tallon L."/>
            <person name="Sadzewicz L."/>
            <person name="Zhao X."/>
            <person name="Boylan J."/>
            <person name="Ott S."/>
            <person name="Bowen H."/>
            <person name="Vavikolanu K."/>
            <person name="Mehta A."/>
            <person name="Aluvathingal J."/>
            <person name="Nadendla S."/>
            <person name="Lowell S."/>
            <person name="Myers T."/>
            <person name="Yan Y."/>
            <person name="Sichtig H."/>
        </authorList>
    </citation>
    <scope>NUCLEOTIDE SEQUENCE [LARGE SCALE GENOMIC DNA]</scope>
    <source>
        <strain evidence="1 2">FDAARGOS_871</strain>
    </source>
</reference>
<organism evidence="1 2">
    <name type="scientific">Neisseria cinerea</name>
    <dbReference type="NCBI Taxonomy" id="483"/>
    <lineage>
        <taxon>Bacteria</taxon>
        <taxon>Pseudomonadati</taxon>
        <taxon>Pseudomonadota</taxon>
        <taxon>Betaproteobacteria</taxon>
        <taxon>Neisseriales</taxon>
        <taxon>Neisseriaceae</taxon>
        <taxon>Neisseria</taxon>
    </lineage>
</organism>
<dbReference type="Proteomes" id="UP000594865">
    <property type="component" value="Chromosome"/>
</dbReference>
<dbReference type="GeneID" id="84021401"/>
<dbReference type="RefSeq" id="WP_108043788.1">
    <property type="nucleotide sequence ID" value="NZ_CAUJPM010000006.1"/>
</dbReference>
<dbReference type="EMBL" id="CP065726">
    <property type="protein sequence ID" value="QPT38574.1"/>
    <property type="molecule type" value="Genomic_DNA"/>
</dbReference>